<dbReference type="OrthoDB" id="427002at2759"/>
<keyword evidence="2" id="KW-1185">Reference proteome</keyword>
<organism evidence="1 2">
    <name type="scientific">Zostera marina</name>
    <name type="common">Eelgrass</name>
    <dbReference type="NCBI Taxonomy" id="29655"/>
    <lineage>
        <taxon>Eukaryota</taxon>
        <taxon>Viridiplantae</taxon>
        <taxon>Streptophyta</taxon>
        <taxon>Embryophyta</taxon>
        <taxon>Tracheophyta</taxon>
        <taxon>Spermatophyta</taxon>
        <taxon>Magnoliopsida</taxon>
        <taxon>Liliopsida</taxon>
        <taxon>Zosteraceae</taxon>
        <taxon>Zostera</taxon>
    </lineage>
</organism>
<sequence length="74" mass="8594">MASRMKGKGMIYALDINKGRLRILEETAKLQNLDDVITTMAANVRNFVVSQNICNYLAQKIKFIYLYDHFLPLR</sequence>
<dbReference type="SUPFAM" id="SSF53335">
    <property type="entry name" value="S-adenosyl-L-methionine-dependent methyltransferases"/>
    <property type="match status" value="1"/>
</dbReference>
<gene>
    <name evidence="1" type="ORF">ZOSMA_169G00090</name>
</gene>
<comment type="caution">
    <text evidence="1">The sequence shown here is derived from an EMBL/GenBank/DDBJ whole genome shotgun (WGS) entry which is preliminary data.</text>
</comment>
<protein>
    <submittedName>
        <fullName evidence="1">Uncharacterized protein</fullName>
    </submittedName>
</protein>
<reference evidence="2" key="1">
    <citation type="journal article" date="2016" name="Nature">
        <title>The genome of the seagrass Zostera marina reveals angiosperm adaptation to the sea.</title>
        <authorList>
            <person name="Olsen J.L."/>
            <person name="Rouze P."/>
            <person name="Verhelst B."/>
            <person name="Lin Y.-C."/>
            <person name="Bayer T."/>
            <person name="Collen J."/>
            <person name="Dattolo E."/>
            <person name="De Paoli E."/>
            <person name="Dittami S."/>
            <person name="Maumus F."/>
            <person name="Michel G."/>
            <person name="Kersting A."/>
            <person name="Lauritano C."/>
            <person name="Lohaus R."/>
            <person name="Toepel M."/>
            <person name="Tonon T."/>
            <person name="Vanneste K."/>
            <person name="Amirebrahimi M."/>
            <person name="Brakel J."/>
            <person name="Bostroem C."/>
            <person name="Chovatia M."/>
            <person name="Grimwood J."/>
            <person name="Jenkins J.W."/>
            <person name="Jueterbock A."/>
            <person name="Mraz A."/>
            <person name="Stam W.T."/>
            <person name="Tice H."/>
            <person name="Bornberg-Bauer E."/>
            <person name="Green P.J."/>
            <person name="Pearson G.A."/>
            <person name="Procaccini G."/>
            <person name="Duarte C.M."/>
            <person name="Schmutz J."/>
            <person name="Reusch T.B.H."/>
            <person name="Van de Peer Y."/>
        </authorList>
    </citation>
    <scope>NUCLEOTIDE SEQUENCE [LARGE SCALE GENOMIC DNA]</scope>
    <source>
        <strain evidence="2">cv. Finnish</strain>
    </source>
</reference>
<dbReference type="AlphaFoldDB" id="A0A0K9PTE3"/>
<dbReference type="InterPro" id="IPR029063">
    <property type="entry name" value="SAM-dependent_MTases_sf"/>
</dbReference>
<dbReference type="Proteomes" id="UP000036987">
    <property type="component" value="Unassembled WGS sequence"/>
</dbReference>
<evidence type="ECO:0000313" key="1">
    <source>
        <dbReference type="EMBL" id="KMZ72219.1"/>
    </source>
</evidence>
<proteinExistence type="predicted"/>
<dbReference type="Gene3D" id="3.40.50.150">
    <property type="entry name" value="Vaccinia Virus protein VP39"/>
    <property type="match status" value="1"/>
</dbReference>
<dbReference type="STRING" id="29655.A0A0K9PTE3"/>
<dbReference type="EMBL" id="LFYR01000642">
    <property type="protein sequence ID" value="KMZ72219.1"/>
    <property type="molecule type" value="Genomic_DNA"/>
</dbReference>
<evidence type="ECO:0000313" key="2">
    <source>
        <dbReference type="Proteomes" id="UP000036987"/>
    </source>
</evidence>
<name>A0A0K9PTE3_ZOSMR</name>
<accession>A0A0K9PTE3</accession>